<comment type="caution">
    <text evidence="4">The sequence shown here is derived from an EMBL/GenBank/DDBJ whole genome shotgun (WGS) entry which is preliminary data.</text>
</comment>
<evidence type="ECO:0000256" key="1">
    <source>
        <dbReference type="SAM" id="MobiDB-lite"/>
    </source>
</evidence>
<dbReference type="SUPFAM" id="SSF48317">
    <property type="entry name" value="Acid phosphatase/Vanadium-dependent haloperoxidase"/>
    <property type="match status" value="1"/>
</dbReference>
<dbReference type="EMBL" id="PSNX01000016">
    <property type="protein sequence ID" value="PPE65113.1"/>
    <property type="molecule type" value="Genomic_DNA"/>
</dbReference>
<dbReference type="OrthoDB" id="7348799at2"/>
<evidence type="ECO:0000259" key="3">
    <source>
        <dbReference type="Pfam" id="PF01569"/>
    </source>
</evidence>
<dbReference type="InterPro" id="IPR036938">
    <property type="entry name" value="PAP2/HPO_sf"/>
</dbReference>
<dbReference type="CDD" id="cd03396">
    <property type="entry name" value="PAP2_like_6"/>
    <property type="match status" value="1"/>
</dbReference>
<feature type="region of interest" description="Disordered" evidence="1">
    <location>
        <begin position="1"/>
        <end position="21"/>
    </location>
</feature>
<keyword evidence="2" id="KW-0472">Membrane</keyword>
<dbReference type="AlphaFoldDB" id="A0A2S5SQW9"/>
<feature type="domain" description="Phosphatidic acid phosphatase type 2/haloperoxidase" evidence="3">
    <location>
        <begin position="118"/>
        <end position="232"/>
    </location>
</feature>
<keyword evidence="5" id="KW-1185">Reference proteome</keyword>
<reference evidence="4 5" key="1">
    <citation type="submission" date="2018-02" db="EMBL/GenBank/DDBJ databases">
        <title>Reclassifiation of [Polyangium] brachysporum DSM 7029 as Guopingzhaonella breviflexa gen. nov., sp. nov., a member of the family Comamonadaceae.</title>
        <authorList>
            <person name="Tang B."/>
        </authorList>
    </citation>
    <scope>NUCLEOTIDE SEQUENCE [LARGE SCALE GENOMIC DNA]</scope>
    <source>
        <strain evidence="4 5">BCRC 80649</strain>
    </source>
</reference>
<accession>A0A2S5SQW9</accession>
<keyword evidence="2" id="KW-1133">Transmembrane helix</keyword>
<feature type="transmembrane region" description="Helical" evidence="2">
    <location>
        <begin position="27"/>
        <end position="44"/>
    </location>
</feature>
<name>A0A2S5SQW9_9BURK</name>
<evidence type="ECO:0000313" key="5">
    <source>
        <dbReference type="Proteomes" id="UP000238605"/>
    </source>
</evidence>
<feature type="transmembrane region" description="Helical" evidence="2">
    <location>
        <begin position="190"/>
        <end position="209"/>
    </location>
</feature>
<proteinExistence type="predicted"/>
<organism evidence="4 5">
    <name type="scientific">Caldimonas caldifontis</name>
    <dbReference type="NCBI Taxonomy" id="1452508"/>
    <lineage>
        <taxon>Bacteria</taxon>
        <taxon>Pseudomonadati</taxon>
        <taxon>Pseudomonadota</taxon>
        <taxon>Betaproteobacteria</taxon>
        <taxon>Burkholderiales</taxon>
        <taxon>Sphaerotilaceae</taxon>
        <taxon>Caldimonas</taxon>
    </lineage>
</organism>
<dbReference type="InterPro" id="IPR000326">
    <property type="entry name" value="PAP2/HPO"/>
</dbReference>
<dbReference type="Pfam" id="PF01569">
    <property type="entry name" value="PAP2"/>
    <property type="match status" value="1"/>
</dbReference>
<protein>
    <recommendedName>
        <fullName evidence="3">Phosphatidic acid phosphatase type 2/haloperoxidase domain-containing protein</fullName>
    </recommendedName>
</protein>
<dbReference type="Proteomes" id="UP000238605">
    <property type="component" value="Unassembled WGS sequence"/>
</dbReference>
<keyword evidence="2" id="KW-0812">Transmembrane</keyword>
<evidence type="ECO:0000256" key="2">
    <source>
        <dbReference type="SAM" id="Phobius"/>
    </source>
</evidence>
<feature type="transmembrane region" description="Helical" evidence="2">
    <location>
        <begin position="107"/>
        <end position="123"/>
    </location>
</feature>
<gene>
    <name evidence="4" type="ORF">C1704_15950</name>
</gene>
<feature type="transmembrane region" description="Helical" evidence="2">
    <location>
        <begin position="76"/>
        <end position="95"/>
    </location>
</feature>
<evidence type="ECO:0000313" key="4">
    <source>
        <dbReference type="EMBL" id="PPE65113.1"/>
    </source>
</evidence>
<sequence length="264" mass="28178">MGPDGRLPAGTAVGAGGRGGPMSGRRAWVALVVAALFILAWEAGGGDLWVARAVGAADGFPGRGQWVFRDLLHDDARWLSGFALAAWALWAAGRGERAVGPSRSERWRAWGLAVTLLLLVPAVKRLSLASCPWDLALFGGTAQYLSHWTLWWPGSGDGGPGHCFPAGHATSAFAFLPGVWLWWRHDRRKAVAWGGAVLVAGVLVSLAQTVRGAHFVSHNLWTAWLCWAACAGLAPRLVAAGPQVLGHDTQWRHARAVPQTIDRT</sequence>
<feature type="transmembrane region" description="Helical" evidence="2">
    <location>
        <begin position="164"/>
        <end position="183"/>
    </location>
</feature>